<reference evidence="4" key="1">
    <citation type="submission" date="2021-06" db="EMBL/GenBank/DDBJ databases">
        <authorList>
            <person name="Lee C.-S."/>
            <person name="Jin L."/>
        </authorList>
    </citation>
    <scope>NUCLEOTIDE SEQUENCE</scope>
    <source>
        <strain evidence="4">Con5</strain>
        <plasmid evidence="4">p1</plasmid>
    </source>
</reference>
<dbReference type="GO" id="GO:0005829">
    <property type="term" value="C:cytosol"/>
    <property type="evidence" value="ECO:0007669"/>
    <property type="project" value="TreeGrafter"/>
</dbReference>
<dbReference type="PANTHER" id="PTHR12215:SF10">
    <property type="entry name" value="L-AMINOADIPATE-SEMIALDEHYDE DEHYDROGENASE-PHOSPHOPANTETHEINYL TRANSFERASE"/>
    <property type="match status" value="1"/>
</dbReference>
<name>A0A975PAQ4_9RHOB</name>
<dbReference type="InterPro" id="IPR050559">
    <property type="entry name" value="P-Pant_transferase_sf"/>
</dbReference>
<dbReference type="GO" id="GO:0000287">
    <property type="term" value="F:magnesium ion binding"/>
    <property type="evidence" value="ECO:0007669"/>
    <property type="project" value="InterPro"/>
</dbReference>
<sequence>MMAPAALGLDWPALAAADVHVWHLDLDDAALPDVLSAPEQARAAQMADPVARALYRLAHNGLRHVLGRYLHQTPASLRFGRLAQGKPVLEIPATPALSFNLSHSGRRVVIGVSAEGDLGVDIEQMRATPRHLAVAQRFFAAEEYAFLAAQPVQDQPLTFYRLWTLKEAFIKLTGRGLAQPLDSFAIRPTPRPHLLRGDTGAEAWTYHCAPEQDGYACAIISARTQARIRHFTL</sequence>
<dbReference type="Pfam" id="PF01648">
    <property type="entry name" value="ACPS"/>
    <property type="match status" value="1"/>
</dbReference>
<organism evidence="4 5">
    <name type="scientific">Gemmobacter fulvus</name>
    <dbReference type="NCBI Taxonomy" id="2840474"/>
    <lineage>
        <taxon>Bacteria</taxon>
        <taxon>Pseudomonadati</taxon>
        <taxon>Pseudomonadota</taxon>
        <taxon>Alphaproteobacteria</taxon>
        <taxon>Rhodobacterales</taxon>
        <taxon>Paracoccaceae</taxon>
        <taxon>Gemmobacter</taxon>
    </lineage>
</organism>
<keyword evidence="5" id="KW-1185">Reference proteome</keyword>
<dbReference type="InterPro" id="IPR037143">
    <property type="entry name" value="4-PPantetheinyl_Trfase_dom_sf"/>
</dbReference>
<proteinExistence type="inferred from homology"/>
<dbReference type="PANTHER" id="PTHR12215">
    <property type="entry name" value="PHOSPHOPANTETHEINE TRANSFERASE"/>
    <property type="match status" value="1"/>
</dbReference>
<evidence type="ECO:0000313" key="4">
    <source>
        <dbReference type="EMBL" id="QWK92283.1"/>
    </source>
</evidence>
<dbReference type="Gene3D" id="3.90.470.20">
    <property type="entry name" value="4'-phosphopantetheinyl transferase domain"/>
    <property type="match status" value="2"/>
</dbReference>
<dbReference type="EMBL" id="CP076362">
    <property type="protein sequence ID" value="QWK92283.1"/>
    <property type="molecule type" value="Genomic_DNA"/>
</dbReference>
<dbReference type="InterPro" id="IPR008278">
    <property type="entry name" value="4-PPantetheinyl_Trfase_dom"/>
</dbReference>
<accession>A0A975PAQ4</accession>
<evidence type="ECO:0000256" key="1">
    <source>
        <dbReference type="ARBA" id="ARBA00010990"/>
    </source>
</evidence>
<protein>
    <submittedName>
        <fullName evidence="4">4'-phosphopantetheinyl transferase superfamily protein</fullName>
    </submittedName>
</protein>
<feature type="domain" description="4'-phosphopantetheinyl transferase" evidence="3">
    <location>
        <begin position="118"/>
        <end position="219"/>
    </location>
</feature>
<evidence type="ECO:0000313" key="5">
    <source>
        <dbReference type="Proteomes" id="UP000679352"/>
    </source>
</evidence>
<keyword evidence="4" id="KW-0614">Plasmid</keyword>
<dbReference type="SUPFAM" id="SSF56214">
    <property type="entry name" value="4'-phosphopantetheinyl transferase"/>
    <property type="match status" value="2"/>
</dbReference>
<evidence type="ECO:0000256" key="2">
    <source>
        <dbReference type="ARBA" id="ARBA00022679"/>
    </source>
</evidence>
<keyword evidence="2 4" id="KW-0808">Transferase</keyword>
<geneLocation type="plasmid" evidence="4 5">
    <name>p1</name>
</geneLocation>
<dbReference type="GO" id="GO:0008897">
    <property type="term" value="F:holo-[acyl-carrier-protein] synthase activity"/>
    <property type="evidence" value="ECO:0007669"/>
    <property type="project" value="InterPro"/>
</dbReference>
<dbReference type="AlphaFoldDB" id="A0A975PAQ4"/>
<comment type="similarity">
    <text evidence="1">Belongs to the P-Pant transferase superfamily. Gsp/Sfp/HetI/AcpT family.</text>
</comment>
<dbReference type="Proteomes" id="UP000679352">
    <property type="component" value="Plasmid p1"/>
</dbReference>
<evidence type="ECO:0000259" key="3">
    <source>
        <dbReference type="Pfam" id="PF01648"/>
    </source>
</evidence>
<dbReference type="KEGG" id="gfu:KM031_16360"/>
<dbReference type="GO" id="GO:0019878">
    <property type="term" value="P:lysine biosynthetic process via aminoadipic acid"/>
    <property type="evidence" value="ECO:0007669"/>
    <property type="project" value="TreeGrafter"/>
</dbReference>
<dbReference type="RefSeq" id="WP_215505039.1">
    <property type="nucleotide sequence ID" value="NZ_CP076362.1"/>
</dbReference>
<gene>
    <name evidence="4" type="ORF">KM031_16360</name>
</gene>